<dbReference type="HOGENOM" id="CLU_005391_3_1_1"/>
<feature type="domain" description="Aldehyde dehydrogenase" evidence="8">
    <location>
        <begin position="2"/>
        <end position="426"/>
    </location>
</feature>
<comment type="similarity">
    <text evidence="1 4 7">Belongs to the aldehyde dehydrogenase family.</text>
</comment>
<proteinExistence type="inferred from homology"/>
<dbReference type="Gene3D" id="3.40.605.10">
    <property type="entry name" value="Aldehyde Dehydrogenase, Chain A, domain 1"/>
    <property type="match status" value="1"/>
</dbReference>
<dbReference type="OrthoDB" id="440325at2759"/>
<dbReference type="GO" id="GO:0016117">
    <property type="term" value="P:carotenoid biosynthetic process"/>
    <property type="evidence" value="ECO:0007669"/>
    <property type="project" value="UniProtKB-KW"/>
</dbReference>
<evidence type="ECO:0000256" key="7">
    <source>
        <dbReference type="RuleBase" id="RU003345"/>
    </source>
</evidence>
<sequence>MIEDAVKRVKTTFLQQKTKPMAFRLEQLRKLWCGLQNYQDALITACREDLGKSPFETLAGEIRWCQMDIVFVHENLAKWMEDEKVPGTEAISNFQPRITKEPIGTVLIIGPYNFPIQLSIAPLIGAIASGCTAVVKPSEDTPNTSRLLHEIITEYLDQSCYICINGGIPETTALLAEKWDKIFFTGSQRVGKVIAAKAALSLTPVTLELGGMNPAIVTKSADPGLAARRLVFGKLLNAGQVCLSHNYTLLHRQLFPEFIESLTNALKEMYPGGAKLSRDFGRIVNKRNIARIKNMVSQSKGTILVGGDIDEERLFVEPTVMLVNSPDDSLLAEESFGPLMPILLVDSTEEAISIANTVDSSPLSLSVFGLSDDVNKVLNRVRSGGASVNDTYVHAGVPAMPLGGVGQSGMGSYRGRASFDCFTHQRSMTTTPSTGPSAFAAMYPPYDEKLAKLLAVDHGAWLAIHHNTDA</sequence>
<dbReference type="GO" id="GO:0005737">
    <property type="term" value="C:cytoplasm"/>
    <property type="evidence" value="ECO:0007669"/>
    <property type="project" value="TreeGrafter"/>
</dbReference>
<dbReference type="Proteomes" id="UP000054321">
    <property type="component" value="Unassembled WGS sequence"/>
</dbReference>
<dbReference type="FunCoup" id="A0A0C3HK71">
    <property type="interactions" value="503"/>
</dbReference>
<dbReference type="PANTHER" id="PTHR43570:SF11">
    <property type="entry name" value="ALDEHYDE DEHYDROGENASE"/>
    <property type="match status" value="1"/>
</dbReference>
<evidence type="ECO:0000313" key="9">
    <source>
        <dbReference type="EMBL" id="KIN03490.1"/>
    </source>
</evidence>
<dbReference type="InterPro" id="IPR015590">
    <property type="entry name" value="Aldehyde_DH_dom"/>
</dbReference>
<feature type="active site" evidence="5 6">
    <location>
        <position position="208"/>
    </location>
</feature>
<evidence type="ECO:0000313" key="10">
    <source>
        <dbReference type="Proteomes" id="UP000054321"/>
    </source>
</evidence>
<dbReference type="Gene3D" id="3.40.309.10">
    <property type="entry name" value="Aldehyde Dehydrogenase, Chain A, domain 2"/>
    <property type="match status" value="1"/>
</dbReference>
<evidence type="ECO:0000256" key="1">
    <source>
        <dbReference type="ARBA" id="ARBA00009986"/>
    </source>
</evidence>
<evidence type="ECO:0000256" key="2">
    <source>
        <dbReference type="ARBA" id="ARBA00022746"/>
    </source>
</evidence>
<evidence type="ECO:0000256" key="5">
    <source>
        <dbReference type="PIRSR" id="PIRSR036492-1"/>
    </source>
</evidence>
<keyword evidence="2" id="KW-0125">Carotenoid biosynthesis</keyword>
<dbReference type="GO" id="GO:0006081">
    <property type="term" value="P:aldehyde metabolic process"/>
    <property type="evidence" value="ECO:0007669"/>
    <property type="project" value="InterPro"/>
</dbReference>
<dbReference type="PIRSF" id="PIRSF036492">
    <property type="entry name" value="ALDH"/>
    <property type="match status" value="1"/>
</dbReference>
<dbReference type="FunFam" id="3.40.605.10:FF:000004">
    <property type="entry name" value="Aldehyde dehydrogenase"/>
    <property type="match status" value="1"/>
</dbReference>
<keyword evidence="10" id="KW-1185">Reference proteome</keyword>
<gene>
    <name evidence="9" type="ORF">OIDMADRAFT_39771</name>
</gene>
<protein>
    <recommendedName>
        <fullName evidence="4">Aldehyde dehydrogenase</fullName>
    </recommendedName>
</protein>
<reference evidence="10" key="2">
    <citation type="submission" date="2015-01" db="EMBL/GenBank/DDBJ databases">
        <title>Evolutionary Origins and Diversification of the Mycorrhizal Mutualists.</title>
        <authorList>
            <consortium name="DOE Joint Genome Institute"/>
            <consortium name="Mycorrhizal Genomics Consortium"/>
            <person name="Kohler A."/>
            <person name="Kuo A."/>
            <person name="Nagy L.G."/>
            <person name="Floudas D."/>
            <person name="Copeland A."/>
            <person name="Barry K.W."/>
            <person name="Cichocki N."/>
            <person name="Veneault-Fourrey C."/>
            <person name="LaButti K."/>
            <person name="Lindquist E.A."/>
            <person name="Lipzen A."/>
            <person name="Lundell T."/>
            <person name="Morin E."/>
            <person name="Murat C."/>
            <person name="Riley R."/>
            <person name="Ohm R."/>
            <person name="Sun H."/>
            <person name="Tunlid A."/>
            <person name="Henrissat B."/>
            <person name="Grigoriev I.V."/>
            <person name="Hibbett D.S."/>
            <person name="Martin F."/>
        </authorList>
    </citation>
    <scope>NUCLEOTIDE SEQUENCE [LARGE SCALE GENOMIC DNA]</scope>
    <source>
        <strain evidence="10">Zn</strain>
    </source>
</reference>
<dbReference type="STRING" id="913774.A0A0C3HK71"/>
<evidence type="ECO:0000256" key="4">
    <source>
        <dbReference type="PIRNR" id="PIRNR036492"/>
    </source>
</evidence>
<name>A0A0C3HK71_OIDMZ</name>
<dbReference type="SUPFAM" id="SSF53720">
    <property type="entry name" value="ALDH-like"/>
    <property type="match status" value="1"/>
</dbReference>
<evidence type="ECO:0000256" key="6">
    <source>
        <dbReference type="PROSITE-ProRule" id="PRU10007"/>
    </source>
</evidence>
<evidence type="ECO:0000256" key="3">
    <source>
        <dbReference type="ARBA" id="ARBA00023002"/>
    </source>
</evidence>
<dbReference type="InterPro" id="IPR016163">
    <property type="entry name" value="Ald_DH_C"/>
</dbReference>
<dbReference type="AlphaFoldDB" id="A0A0C3HK71"/>
<accession>A0A0C3HK71</accession>
<dbReference type="PANTHER" id="PTHR43570">
    <property type="entry name" value="ALDEHYDE DEHYDROGENASE"/>
    <property type="match status" value="1"/>
</dbReference>
<dbReference type="InterPro" id="IPR016161">
    <property type="entry name" value="Ald_DH/histidinol_DH"/>
</dbReference>
<dbReference type="InterPro" id="IPR012394">
    <property type="entry name" value="Aldehyde_DH_NAD(P)"/>
</dbReference>
<dbReference type="PROSITE" id="PS00687">
    <property type="entry name" value="ALDEHYDE_DEHYDR_GLU"/>
    <property type="match status" value="1"/>
</dbReference>
<dbReference type="EMBL" id="KN832873">
    <property type="protein sequence ID" value="KIN03490.1"/>
    <property type="molecule type" value="Genomic_DNA"/>
</dbReference>
<dbReference type="GO" id="GO:0004029">
    <property type="term" value="F:aldehyde dehydrogenase (NAD+) activity"/>
    <property type="evidence" value="ECO:0007669"/>
    <property type="project" value="TreeGrafter"/>
</dbReference>
<dbReference type="Pfam" id="PF00171">
    <property type="entry name" value="Aldedh"/>
    <property type="match status" value="1"/>
</dbReference>
<dbReference type="InterPro" id="IPR016162">
    <property type="entry name" value="Ald_DH_N"/>
</dbReference>
<dbReference type="InterPro" id="IPR029510">
    <property type="entry name" value="Ald_DH_CS_GLU"/>
</dbReference>
<dbReference type="InParanoid" id="A0A0C3HK71"/>
<keyword evidence="3 4" id="KW-0560">Oxidoreductase</keyword>
<feature type="active site" evidence="5">
    <location>
        <position position="242"/>
    </location>
</feature>
<organism evidence="9 10">
    <name type="scientific">Oidiodendron maius (strain Zn)</name>
    <dbReference type="NCBI Taxonomy" id="913774"/>
    <lineage>
        <taxon>Eukaryota</taxon>
        <taxon>Fungi</taxon>
        <taxon>Dikarya</taxon>
        <taxon>Ascomycota</taxon>
        <taxon>Pezizomycotina</taxon>
        <taxon>Leotiomycetes</taxon>
        <taxon>Leotiomycetes incertae sedis</taxon>
        <taxon>Myxotrichaceae</taxon>
        <taxon>Oidiodendron</taxon>
    </lineage>
</organism>
<evidence type="ECO:0000259" key="8">
    <source>
        <dbReference type="Pfam" id="PF00171"/>
    </source>
</evidence>
<reference evidence="9 10" key="1">
    <citation type="submission" date="2014-04" db="EMBL/GenBank/DDBJ databases">
        <authorList>
            <consortium name="DOE Joint Genome Institute"/>
            <person name="Kuo A."/>
            <person name="Martino E."/>
            <person name="Perotto S."/>
            <person name="Kohler A."/>
            <person name="Nagy L.G."/>
            <person name="Floudas D."/>
            <person name="Copeland A."/>
            <person name="Barry K.W."/>
            <person name="Cichocki N."/>
            <person name="Veneault-Fourrey C."/>
            <person name="LaButti K."/>
            <person name="Lindquist E.A."/>
            <person name="Lipzen A."/>
            <person name="Lundell T."/>
            <person name="Morin E."/>
            <person name="Murat C."/>
            <person name="Sun H."/>
            <person name="Tunlid A."/>
            <person name="Henrissat B."/>
            <person name="Grigoriev I.V."/>
            <person name="Hibbett D.S."/>
            <person name="Martin F."/>
            <person name="Nordberg H.P."/>
            <person name="Cantor M.N."/>
            <person name="Hua S.X."/>
        </authorList>
    </citation>
    <scope>NUCLEOTIDE SEQUENCE [LARGE SCALE GENOMIC DNA]</scope>
    <source>
        <strain evidence="9 10">Zn</strain>
    </source>
</reference>